<reference evidence="2 3" key="1">
    <citation type="journal article" date="2007" name="Science">
        <title>Sea anemone genome reveals ancestral eumetazoan gene repertoire and genomic organization.</title>
        <authorList>
            <person name="Putnam N.H."/>
            <person name="Srivastava M."/>
            <person name="Hellsten U."/>
            <person name="Dirks B."/>
            <person name="Chapman J."/>
            <person name="Salamov A."/>
            <person name="Terry A."/>
            <person name="Shapiro H."/>
            <person name="Lindquist E."/>
            <person name="Kapitonov V.V."/>
            <person name="Jurka J."/>
            <person name="Genikhovich G."/>
            <person name="Grigoriev I.V."/>
            <person name="Lucas S.M."/>
            <person name="Steele R.E."/>
            <person name="Finnerty J.R."/>
            <person name="Technau U."/>
            <person name="Martindale M.Q."/>
            <person name="Rokhsar D.S."/>
        </authorList>
    </citation>
    <scope>NUCLEOTIDE SEQUENCE [LARGE SCALE GENOMIC DNA]</scope>
    <source>
        <strain evidence="3">CH2 X CH6</strain>
    </source>
</reference>
<protein>
    <submittedName>
        <fullName evidence="2">Uncharacterized protein</fullName>
    </submittedName>
</protein>
<feature type="compositionally biased region" description="Basic and acidic residues" evidence="1">
    <location>
        <begin position="116"/>
        <end position="126"/>
    </location>
</feature>
<evidence type="ECO:0000256" key="1">
    <source>
        <dbReference type="SAM" id="MobiDB-lite"/>
    </source>
</evidence>
<dbReference type="PhylomeDB" id="A7T2L3"/>
<dbReference type="EMBL" id="DS470274">
    <property type="protein sequence ID" value="EDO29802.1"/>
    <property type="molecule type" value="Genomic_DNA"/>
</dbReference>
<accession>A7T2L3</accession>
<evidence type="ECO:0000313" key="2">
    <source>
        <dbReference type="EMBL" id="EDO29802.1"/>
    </source>
</evidence>
<sequence>MDRVAIIGNTSSHLSTLLIEILRSDRWLTGPGFLWQGEDTWPKFPEGLKDLEDDDPEVRREAQVNATSAEEAPGLDELTILIVERREEGCGVVAEVQVLAFGKSTPKARQRSGTDTPDRLHHPRRD</sequence>
<organism evidence="2 3">
    <name type="scientific">Nematostella vectensis</name>
    <name type="common">Starlet sea anemone</name>
    <dbReference type="NCBI Taxonomy" id="45351"/>
    <lineage>
        <taxon>Eukaryota</taxon>
        <taxon>Metazoa</taxon>
        <taxon>Cnidaria</taxon>
        <taxon>Anthozoa</taxon>
        <taxon>Hexacorallia</taxon>
        <taxon>Actiniaria</taxon>
        <taxon>Edwardsiidae</taxon>
        <taxon>Nematostella</taxon>
    </lineage>
</organism>
<keyword evidence="3" id="KW-1185">Reference proteome</keyword>
<dbReference type="Proteomes" id="UP000001593">
    <property type="component" value="Unassembled WGS sequence"/>
</dbReference>
<feature type="region of interest" description="Disordered" evidence="1">
    <location>
        <begin position="103"/>
        <end position="126"/>
    </location>
</feature>
<proteinExistence type="predicted"/>
<gene>
    <name evidence="2" type="ORF">NEMVEDRAFT_v1g221438</name>
</gene>
<dbReference type="AlphaFoldDB" id="A7T2L3"/>
<name>A7T2L3_NEMVE</name>
<dbReference type="HOGENOM" id="CLU_1984198_0_0_1"/>
<dbReference type="InParanoid" id="A7T2L3"/>
<evidence type="ECO:0000313" key="3">
    <source>
        <dbReference type="Proteomes" id="UP000001593"/>
    </source>
</evidence>